<sequence length="260" mass="30095">MALPSKEELLVLDTFRAKVADILSEEEVADDMFLLRWLRARDLNLEKAEGMLRSAIKWRKENHMDDTIIKKPIDPFYHENYPRWVDGMDKEGRPIFSAAFGRWDVRKVVKQGKNKEFVDYLTDGFELVVKAIKRSAEMHPAQPGKPPITQVVCVYDWEGFAWGQLLSYQSVQNFLQFGSIYEAYYPEILHSCYFINCPSVISTVLTLLRPVIAPKTMDKIKCIGTDKEAWKAEFNKRFDAEQLRPQFGGTKLDDSSNPFL</sequence>
<dbReference type="PROSITE" id="PS50191">
    <property type="entry name" value="CRAL_TRIO"/>
    <property type="match status" value="1"/>
</dbReference>
<protein>
    <recommendedName>
        <fullName evidence="1">CRAL-TRIO domain-containing protein</fullName>
    </recommendedName>
</protein>
<proteinExistence type="predicted"/>
<dbReference type="Gene3D" id="3.40.525.10">
    <property type="entry name" value="CRAL-TRIO lipid binding domain"/>
    <property type="match status" value="1"/>
</dbReference>
<gene>
    <name evidence="2" type="ORF">ODALV1_LOCUS21015</name>
</gene>
<name>A0ABP1RBP1_9HEXA</name>
<evidence type="ECO:0000313" key="2">
    <source>
        <dbReference type="EMBL" id="CAL8125555.1"/>
    </source>
</evidence>
<dbReference type="Pfam" id="PF00650">
    <property type="entry name" value="CRAL_TRIO"/>
    <property type="match status" value="1"/>
</dbReference>
<dbReference type="Pfam" id="PF03765">
    <property type="entry name" value="CRAL_TRIO_N"/>
    <property type="match status" value="1"/>
</dbReference>
<dbReference type="SMART" id="SM01100">
    <property type="entry name" value="CRAL_TRIO_N"/>
    <property type="match status" value="1"/>
</dbReference>
<dbReference type="InterPro" id="IPR036865">
    <property type="entry name" value="CRAL-TRIO_dom_sf"/>
</dbReference>
<dbReference type="SUPFAM" id="SSF46938">
    <property type="entry name" value="CRAL/TRIO N-terminal domain"/>
    <property type="match status" value="1"/>
</dbReference>
<evidence type="ECO:0000259" key="1">
    <source>
        <dbReference type="PROSITE" id="PS50191"/>
    </source>
</evidence>
<accession>A0ABP1RBP1</accession>
<dbReference type="PANTHER" id="PTHR23324:SF83">
    <property type="entry name" value="SEC14-LIKE PROTEIN 2"/>
    <property type="match status" value="1"/>
</dbReference>
<reference evidence="2 3" key="1">
    <citation type="submission" date="2024-08" db="EMBL/GenBank/DDBJ databases">
        <authorList>
            <person name="Cucini C."/>
            <person name="Frati F."/>
        </authorList>
    </citation>
    <scope>NUCLEOTIDE SEQUENCE [LARGE SCALE GENOMIC DNA]</scope>
</reference>
<dbReference type="SUPFAM" id="SSF52087">
    <property type="entry name" value="CRAL/TRIO domain"/>
    <property type="match status" value="1"/>
</dbReference>
<keyword evidence="3" id="KW-1185">Reference proteome</keyword>
<dbReference type="InterPro" id="IPR051064">
    <property type="entry name" value="SEC14/CRAL-TRIO_domain"/>
</dbReference>
<comment type="caution">
    <text evidence="2">The sequence shown here is derived from an EMBL/GenBank/DDBJ whole genome shotgun (WGS) entry which is preliminary data.</text>
</comment>
<organism evidence="2 3">
    <name type="scientific">Orchesella dallaii</name>
    <dbReference type="NCBI Taxonomy" id="48710"/>
    <lineage>
        <taxon>Eukaryota</taxon>
        <taxon>Metazoa</taxon>
        <taxon>Ecdysozoa</taxon>
        <taxon>Arthropoda</taxon>
        <taxon>Hexapoda</taxon>
        <taxon>Collembola</taxon>
        <taxon>Entomobryomorpha</taxon>
        <taxon>Entomobryoidea</taxon>
        <taxon>Orchesellidae</taxon>
        <taxon>Orchesellinae</taxon>
        <taxon>Orchesella</taxon>
    </lineage>
</organism>
<dbReference type="InterPro" id="IPR036273">
    <property type="entry name" value="CRAL/TRIO_N_dom_sf"/>
</dbReference>
<evidence type="ECO:0000313" key="3">
    <source>
        <dbReference type="Proteomes" id="UP001642540"/>
    </source>
</evidence>
<dbReference type="SMART" id="SM00516">
    <property type="entry name" value="SEC14"/>
    <property type="match status" value="1"/>
</dbReference>
<dbReference type="InterPro" id="IPR011074">
    <property type="entry name" value="CRAL/TRIO_N_dom"/>
</dbReference>
<dbReference type="InterPro" id="IPR001251">
    <property type="entry name" value="CRAL-TRIO_dom"/>
</dbReference>
<dbReference type="PANTHER" id="PTHR23324">
    <property type="entry name" value="SEC14 RELATED PROTEIN"/>
    <property type="match status" value="1"/>
</dbReference>
<dbReference type="CDD" id="cd00170">
    <property type="entry name" value="SEC14"/>
    <property type="match status" value="1"/>
</dbReference>
<dbReference type="Proteomes" id="UP001642540">
    <property type="component" value="Unassembled WGS sequence"/>
</dbReference>
<feature type="domain" description="CRAL-TRIO" evidence="1">
    <location>
        <begin position="73"/>
        <end position="255"/>
    </location>
</feature>
<dbReference type="EMBL" id="CAXLJM020000069">
    <property type="protein sequence ID" value="CAL8125555.1"/>
    <property type="molecule type" value="Genomic_DNA"/>
</dbReference>